<dbReference type="InterPro" id="IPR000157">
    <property type="entry name" value="TIR_dom"/>
</dbReference>
<evidence type="ECO:0000313" key="6">
    <source>
        <dbReference type="Proteomes" id="UP000623608"/>
    </source>
</evidence>
<dbReference type="Pfam" id="PF00400">
    <property type="entry name" value="WD40"/>
    <property type="match status" value="5"/>
</dbReference>
<dbReference type="Gene3D" id="3.40.50.10140">
    <property type="entry name" value="Toll/interleukin-1 receptor homology (TIR) domain"/>
    <property type="match status" value="1"/>
</dbReference>
<dbReference type="InterPro" id="IPR035897">
    <property type="entry name" value="Toll_tir_struct_dom_sf"/>
</dbReference>
<evidence type="ECO:0000259" key="4">
    <source>
        <dbReference type="Pfam" id="PF13676"/>
    </source>
</evidence>
<feature type="repeat" description="WD" evidence="3">
    <location>
        <begin position="309"/>
        <end position="339"/>
    </location>
</feature>
<dbReference type="AlphaFoldDB" id="A0A919NYV4"/>
<proteinExistence type="predicted"/>
<dbReference type="Pfam" id="PF13676">
    <property type="entry name" value="TIR_2"/>
    <property type="match status" value="1"/>
</dbReference>
<feature type="domain" description="TIR" evidence="4">
    <location>
        <begin position="2"/>
        <end position="138"/>
    </location>
</feature>
<dbReference type="PROSITE" id="PS50082">
    <property type="entry name" value="WD_REPEATS_2"/>
    <property type="match status" value="3"/>
</dbReference>
<evidence type="ECO:0000256" key="2">
    <source>
        <dbReference type="ARBA" id="ARBA00022737"/>
    </source>
</evidence>
<dbReference type="SUPFAM" id="SSF52200">
    <property type="entry name" value="Toll/Interleukin receptor TIR domain"/>
    <property type="match status" value="1"/>
</dbReference>
<dbReference type="GO" id="GO:0007165">
    <property type="term" value="P:signal transduction"/>
    <property type="evidence" value="ECO:0007669"/>
    <property type="project" value="InterPro"/>
</dbReference>
<dbReference type="Gene3D" id="2.130.10.10">
    <property type="entry name" value="YVTN repeat-like/Quinoprotein amine dehydrogenase"/>
    <property type="match status" value="2"/>
</dbReference>
<feature type="repeat" description="WD" evidence="3">
    <location>
        <begin position="401"/>
        <end position="433"/>
    </location>
</feature>
<dbReference type="EMBL" id="BOMY01000054">
    <property type="protein sequence ID" value="GIF25827.1"/>
    <property type="molecule type" value="Genomic_DNA"/>
</dbReference>
<dbReference type="InterPro" id="IPR011047">
    <property type="entry name" value="Quinoprotein_ADH-like_sf"/>
</dbReference>
<sequence>MSYRRADPGGYARRLYQWLRTHFGSQPFKDTDSLRPGDDFARRLRAAVSSADALLAIIGPNWADLTDGSGRRRLMDPQDFVRAEISLALSGDIPVIPVLMPGAAMPSRSVLPEDLQELAGKPPVRLRADRWPDDMEALVATLEGLGVRRQLGRIGPQTVNYLTVVRRLGGHTGGVSDVAFTADGRWVVTAGGGPSMSSFGRLRDADDVPSLGDRNVRVWRIADGGVVHMLGHDGWAVAVAVAPDGATLATGDGESTRLWDLRAGTRKRTFPGRCTALAFAPGGGLLAAGHGDGAVTIRRVPDDAVLHTSTEHREAVTSLAFAVDGATLASGSRDRVVRVRRSPDWARSRKLHASAAVRDVTFAPDGSVLAAACEDGQIRRWRVNDGSDLPALRHPAGWACSLAYTPDGGLLASGSSTGTLRLWPSASDEPLRILDIGGQIDRLAFSADGSTLAAAVWNTNAYLLRAEPPP</sequence>
<feature type="repeat" description="WD" evidence="3">
    <location>
        <begin position="357"/>
        <end position="391"/>
    </location>
</feature>
<dbReference type="InterPro" id="IPR015943">
    <property type="entry name" value="WD40/YVTN_repeat-like_dom_sf"/>
</dbReference>
<reference evidence="5" key="1">
    <citation type="submission" date="2021-01" db="EMBL/GenBank/DDBJ databases">
        <title>Whole genome shotgun sequence of Actinoplanes tereljensis NBRC 105297.</title>
        <authorList>
            <person name="Komaki H."/>
            <person name="Tamura T."/>
        </authorList>
    </citation>
    <scope>NUCLEOTIDE SEQUENCE</scope>
    <source>
        <strain evidence="5">NBRC 105297</strain>
    </source>
</reference>
<evidence type="ECO:0000313" key="5">
    <source>
        <dbReference type="EMBL" id="GIF25827.1"/>
    </source>
</evidence>
<dbReference type="SUPFAM" id="SSF50998">
    <property type="entry name" value="Quinoprotein alcohol dehydrogenase-like"/>
    <property type="match status" value="1"/>
</dbReference>
<comment type="caution">
    <text evidence="5">The sequence shown here is derived from an EMBL/GenBank/DDBJ whole genome shotgun (WGS) entry which is preliminary data.</text>
</comment>
<keyword evidence="2" id="KW-0677">Repeat</keyword>
<organism evidence="5 6">
    <name type="scientific">Paractinoplanes tereljensis</name>
    <dbReference type="NCBI Taxonomy" id="571912"/>
    <lineage>
        <taxon>Bacteria</taxon>
        <taxon>Bacillati</taxon>
        <taxon>Actinomycetota</taxon>
        <taxon>Actinomycetes</taxon>
        <taxon>Micromonosporales</taxon>
        <taxon>Micromonosporaceae</taxon>
        <taxon>Paractinoplanes</taxon>
    </lineage>
</organism>
<evidence type="ECO:0000256" key="1">
    <source>
        <dbReference type="ARBA" id="ARBA00022574"/>
    </source>
</evidence>
<accession>A0A919NYV4</accession>
<gene>
    <name evidence="5" type="ORF">Ate02nite_85570</name>
</gene>
<protein>
    <recommendedName>
        <fullName evidence="4">TIR domain-containing protein</fullName>
    </recommendedName>
</protein>
<evidence type="ECO:0000256" key="3">
    <source>
        <dbReference type="PROSITE-ProRule" id="PRU00221"/>
    </source>
</evidence>
<dbReference type="Proteomes" id="UP000623608">
    <property type="component" value="Unassembled WGS sequence"/>
</dbReference>
<keyword evidence="6" id="KW-1185">Reference proteome</keyword>
<dbReference type="PANTHER" id="PTHR22847:SF637">
    <property type="entry name" value="WD REPEAT DOMAIN 5B"/>
    <property type="match status" value="1"/>
</dbReference>
<dbReference type="SMART" id="SM00320">
    <property type="entry name" value="WD40"/>
    <property type="match status" value="7"/>
</dbReference>
<dbReference type="InterPro" id="IPR001680">
    <property type="entry name" value="WD40_rpt"/>
</dbReference>
<name>A0A919NYV4_9ACTN</name>
<dbReference type="PANTHER" id="PTHR22847">
    <property type="entry name" value="WD40 REPEAT PROTEIN"/>
    <property type="match status" value="1"/>
</dbReference>
<keyword evidence="1 3" id="KW-0853">WD repeat</keyword>